<dbReference type="EMBL" id="NTMR01000031">
    <property type="protein sequence ID" value="PBK02647.1"/>
    <property type="molecule type" value="Genomic_DNA"/>
</dbReference>
<protein>
    <submittedName>
        <fullName evidence="1">Uncharacterized protein</fullName>
    </submittedName>
</protein>
<dbReference type="RefSeq" id="WP_096006330.1">
    <property type="nucleotide sequence ID" value="NZ_NTMR01000031.1"/>
</dbReference>
<evidence type="ECO:0000313" key="2">
    <source>
        <dbReference type="Proteomes" id="UP000242313"/>
    </source>
</evidence>
<keyword evidence="2" id="KW-1185">Reference proteome</keyword>
<name>A0A2A3MD42_9PSED</name>
<dbReference type="Proteomes" id="UP000242313">
    <property type="component" value="Unassembled WGS sequence"/>
</dbReference>
<reference evidence="1 2" key="1">
    <citation type="submission" date="2017-09" db="EMBL/GenBank/DDBJ databases">
        <title>Pseudomonas abyssi sp. nov. isolated from Abyssopelagic Water.</title>
        <authorList>
            <person name="Wei Y."/>
        </authorList>
    </citation>
    <scope>NUCLEOTIDE SEQUENCE [LARGE SCALE GENOMIC DNA]</scope>
    <source>
        <strain evidence="1 2">MT5</strain>
    </source>
</reference>
<sequence length="145" mass="16942">MLSFKGLSLREAVERVVACRAPAMQPEDREAFAALLVAELFKLDLYDRRDGRNERMYSASELLDQAKDVLDTSERTKEVYFNLLLRMIHDLETRCADMSYEHFGAWINRTHNDVTPPQPLRSGAWISRMLFTQRMQQDEREEAAE</sequence>
<evidence type="ECO:0000313" key="1">
    <source>
        <dbReference type="EMBL" id="PBK02647.1"/>
    </source>
</evidence>
<comment type="caution">
    <text evidence="1">The sequence shown here is derived from an EMBL/GenBank/DDBJ whole genome shotgun (WGS) entry which is preliminary data.</text>
</comment>
<gene>
    <name evidence="1" type="ORF">CNQ84_18860</name>
</gene>
<accession>A0A2A3MD42</accession>
<organism evidence="1 2">
    <name type="scientific">Pseudomonas abyssi</name>
    <dbReference type="NCBI Taxonomy" id="170540"/>
    <lineage>
        <taxon>Bacteria</taxon>
        <taxon>Pseudomonadati</taxon>
        <taxon>Pseudomonadota</taxon>
        <taxon>Gammaproteobacteria</taxon>
        <taxon>Pseudomonadales</taxon>
        <taxon>Pseudomonadaceae</taxon>
        <taxon>Pseudomonas</taxon>
    </lineage>
</organism>
<dbReference type="AlphaFoldDB" id="A0A2A3MD42"/>
<proteinExistence type="predicted"/>